<feature type="compositionally biased region" description="Basic and acidic residues" evidence="1">
    <location>
        <begin position="1"/>
        <end position="10"/>
    </location>
</feature>
<evidence type="ECO:0000313" key="3">
    <source>
        <dbReference type="Proteomes" id="UP001286313"/>
    </source>
</evidence>
<proteinExistence type="predicted"/>
<evidence type="ECO:0000256" key="1">
    <source>
        <dbReference type="SAM" id="MobiDB-lite"/>
    </source>
</evidence>
<comment type="caution">
    <text evidence="2">The sequence shown here is derived from an EMBL/GenBank/DDBJ whole genome shotgun (WGS) entry which is preliminary data.</text>
</comment>
<organism evidence="2 3">
    <name type="scientific">Petrolisthes cinctipes</name>
    <name type="common">Flat porcelain crab</name>
    <dbReference type="NCBI Taxonomy" id="88211"/>
    <lineage>
        <taxon>Eukaryota</taxon>
        <taxon>Metazoa</taxon>
        <taxon>Ecdysozoa</taxon>
        <taxon>Arthropoda</taxon>
        <taxon>Crustacea</taxon>
        <taxon>Multicrustacea</taxon>
        <taxon>Malacostraca</taxon>
        <taxon>Eumalacostraca</taxon>
        <taxon>Eucarida</taxon>
        <taxon>Decapoda</taxon>
        <taxon>Pleocyemata</taxon>
        <taxon>Anomura</taxon>
        <taxon>Galatheoidea</taxon>
        <taxon>Porcellanidae</taxon>
        <taxon>Petrolisthes</taxon>
    </lineage>
</organism>
<name>A0AAE1G8R5_PETCI</name>
<protein>
    <recommendedName>
        <fullName evidence="4">Death domain-containing protein</fullName>
    </recommendedName>
</protein>
<keyword evidence="3" id="KW-1185">Reference proteome</keyword>
<dbReference type="Gene3D" id="1.10.533.10">
    <property type="entry name" value="Death Domain, Fas"/>
    <property type="match status" value="1"/>
</dbReference>
<gene>
    <name evidence="2" type="ORF">Pcinc_007738</name>
</gene>
<evidence type="ECO:0000313" key="2">
    <source>
        <dbReference type="EMBL" id="KAK3888207.1"/>
    </source>
</evidence>
<dbReference type="EMBL" id="JAWQEG010000579">
    <property type="protein sequence ID" value="KAK3888207.1"/>
    <property type="molecule type" value="Genomic_DNA"/>
</dbReference>
<evidence type="ECO:0008006" key="4">
    <source>
        <dbReference type="Google" id="ProtNLM"/>
    </source>
</evidence>
<dbReference type="Proteomes" id="UP001286313">
    <property type="component" value="Unassembled WGS sequence"/>
</dbReference>
<dbReference type="AlphaFoldDB" id="A0AAE1G8R5"/>
<dbReference type="InterPro" id="IPR011029">
    <property type="entry name" value="DEATH-like_dom_sf"/>
</dbReference>
<reference evidence="2" key="1">
    <citation type="submission" date="2023-10" db="EMBL/GenBank/DDBJ databases">
        <title>Genome assemblies of two species of porcelain crab, Petrolisthes cinctipes and Petrolisthes manimaculis (Anomura: Porcellanidae).</title>
        <authorList>
            <person name="Angst P."/>
        </authorList>
    </citation>
    <scope>NUCLEOTIDE SEQUENCE</scope>
    <source>
        <strain evidence="2">PB745_01</strain>
        <tissue evidence="2">Gill</tissue>
    </source>
</reference>
<dbReference type="CDD" id="cd01670">
    <property type="entry name" value="Death"/>
    <property type="match status" value="1"/>
</dbReference>
<sequence length="240" mass="27054">MGGLGLRDRAAPNGATPSSIDPDGTAGGGSDEAKVGKMPYAELKEEICHTWMQLNEEQMARVRFTLLGAAREVGEYPRMREIYKCPDLPSALILLEKWMLLTSEKVDILLWLGEQVGFHTEMVRSLVERYKKHFLCTGNEEKERHLGKVPQNPQYSEIAEYLGENLRGGWPDLGRRLGLNNLVAELLIDSSVRQKDKVYQILEKHQEQAAGDPVPAVLQALQKCGMNRQHSYIVKEILSR</sequence>
<accession>A0AAE1G8R5</accession>
<feature type="region of interest" description="Disordered" evidence="1">
    <location>
        <begin position="1"/>
        <end position="33"/>
    </location>
</feature>